<dbReference type="EMBL" id="RXNU01000006">
    <property type="protein sequence ID" value="RTR38455.1"/>
    <property type="molecule type" value="Genomic_DNA"/>
</dbReference>
<keyword evidence="2" id="KW-1185">Reference proteome</keyword>
<comment type="caution">
    <text evidence="1">The sequence shown here is derived from an EMBL/GenBank/DDBJ whole genome shotgun (WGS) entry which is preliminary data.</text>
</comment>
<proteinExistence type="predicted"/>
<dbReference type="Proteomes" id="UP000267448">
    <property type="component" value="Unassembled WGS sequence"/>
</dbReference>
<reference evidence="1 2" key="1">
    <citation type="submission" date="2018-12" db="EMBL/GenBank/DDBJ databases">
        <authorList>
            <person name="Yu L."/>
        </authorList>
    </citation>
    <scope>NUCLEOTIDE SEQUENCE [LARGE SCALE GENOMIC DNA]</scope>
    <source>
        <strain evidence="1 2">HAW-EB2</strain>
    </source>
</reference>
<gene>
    <name evidence="1" type="ORF">EKG38_13140</name>
</gene>
<evidence type="ECO:0000313" key="2">
    <source>
        <dbReference type="Proteomes" id="UP000267448"/>
    </source>
</evidence>
<accession>A0A431WT86</accession>
<dbReference type="AlphaFoldDB" id="A0A431WT86"/>
<organism evidence="1 2">
    <name type="scientific">Shewanella canadensis</name>
    <dbReference type="NCBI Taxonomy" id="271096"/>
    <lineage>
        <taxon>Bacteria</taxon>
        <taxon>Pseudomonadati</taxon>
        <taxon>Pseudomonadota</taxon>
        <taxon>Gammaproteobacteria</taxon>
        <taxon>Alteromonadales</taxon>
        <taxon>Shewanellaceae</taxon>
        <taxon>Shewanella</taxon>
    </lineage>
</organism>
<dbReference type="RefSeq" id="WP_126520697.1">
    <property type="nucleotide sequence ID" value="NZ_RXNU01000006.1"/>
</dbReference>
<dbReference type="OrthoDB" id="5593192at2"/>
<evidence type="ECO:0000313" key="1">
    <source>
        <dbReference type="EMBL" id="RTR38455.1"/>
    </source>
</evidence>
<protein>
    <submittedName>
        <fullName evidence="1">CopG family transcriptional regulator</fullName>
    </submittedName>
</protein>
<sequence length="149" mass="16407">MGLADLKKSSTQSDSDSSARIRKLQMSLDEFIDDATIYAAGFSSSDKSISDKAMADVIELASHFSVPESQPLSNAISRSELKQVKKVLRGSEPFRKATFTLSESAISHLAELASGCDVAKSKLIRFLIEHHFSLGDDERREKERSIIVD</sequence>
<name>A0A431WT86_9GAMM</name>